<dbReference type="Proteomes" id="UP001620460">
    <property type="component" value="Unassembled WGS sequence"/>
</dbReference>
<evidence type="ECO:0000256" key="1">
    <source>
        <dbReference type="SAM" id="MobiDB-lite"/>
    </source>
</evidence>
<comment type="caution">
    <text evidence="2">The sequence shown here is derived from an EMBL/GenBank/DDBJ whole genome shotgun (WGS) entry which is preliminary data.</text>
</comment>
<feature type="region of interest" description="Disordered" evidence="1">
    <location>
        <begin position="58"/>
        <end position="100"/>
    </location>
</feature>
<sequence length="100" mass="10766">MRLAFDGTDGSGIKRTVHDHECGRYVIGVAKASDEPAEAGVAAASRVARRRKYRAIRPIARPIDHPRSGRARNDEASGATHRGSRLAIPKHTSGPLLSMV</sequence>
<organism evidence="2 3">
    <name type="scientific">Dyella ginsengisoli</name>
    <dbReference type="NCBI Taxonomy" id="363848"/>
    <lineage>
        <taxon>Bacteria</taxon>
        <taxon>Pseudomonadati</taxon>
        <taxon>Pseudomonadota</taxon>
        <taxon>Gammaproteobacteria</taxon>
        <taxon>Lysobacterales</taxon>
        <taxon>Rhodanobacteraceae</taxon>
        <taxon>Dyella</taxon>
    </lineage>
</organism>
<reference evidence="2 3" key="1">
    <citation type="submission" date="2020-10" db="EMBL/GenBank/DDBJ databases">
        <title>Phylogeny of dyella-like bacteria.</title>
        <authorList>
            <person name="Fu J."/>
        </authorList>
    </citation>
    <scope>NUCLEOTIDE SEQUENCE [LARGE SCALE GENOMIC DNA]</scope>
    <source>
        <strain evidence="2 3">Gsoil3046</strain>
    </source>
</reference>
<accession>A0ABW8JQX8</accession>
<name>A0ABW8JQX8_9GAMM</name>
<dbReference type="RefSeq" id="WP_404631051.1">
    <property type="nucleotide sequence ID" value="NZ_JADIKM010000001.1"/>
</dbReference>
<protein>
    <submittedName>
        <fullName evidence="2">Uncharacterized protein</fullName>
    </submittedName>
</protein>
<feature type="compositionally biased region" description="Basic and acidic residues" evidence="1">
    <location>
        <begin position="62"/>
        <end position="75"/>
    </location>
</feature>
<evidence type="ECO:0000313" key="3">
    <source>
        <dbReference type="Proteomes" id="UP001620460"/>
    </source>
</evidence>
<dbReference type="EMBL" id="JADIKM010000001">
    <property type="protein sequence ID" value="MFK2903528.1"/>
    <property type="molecule type" value="Genomic_DNA"/>
</dbReference>
<keyword evidence="3" id="KW-1185">Reference proteome</keyword>
<evidence type="ECO:0000313" key="2">
    <source>
        <dbReference type="EMBL" id="MFK2903528.1"/>
    </source>
</evidence>
<proteinExistence type="predicted"/>
<gene>
    <name evidence="2" type="ORF">ISP17_06120</name>
</gene>